<accession>A0A4Q9PCF1</accession>
<feature type="compositionally biased region" description="Polar residues" evidence="1">
    <location>
        <begin position="74"/>
        <end position="83"/>
    </location>
</feature>
<protein>
    <submittedName>
        <fullName evidence="2">Uncharacterized protein</fullName>
    </submittedName>
</protein>
<evidence type="ECO:0000256" key="1">
    <source>
        <dbReference type="SAM" id="MobiDB-lite"/>
    </source>
</evidence>
<dbReference type="AlphaFoldDB" id="A0A4Q9PCF1"/>
<evidence type="ECO:0000313" key="3">
    <source>
        <dbReference type="Proteomes" id="UP000292082"/>
    </source>
</evidence>
<gene>
    <name evidence="2" type="ORF">BD310DRAFT_940666</name>
</gene>
<keyword evidence="3" id="KW-1185">Reference proteome</keyword>
<reference evidence="2 3" key="1">
    <citation type="submission" date="2019-01" db="EMBL/GenBank/DDBJ databases">
        <title>Draft genome sequences of three monokaryotic isolates of the white-rot basidiomycete fungus Dichomitus squalens.</title>
        <authorList>
            <consortium name="DOE Joint Genome Institute"/>
            <person name="Lopez S.C."/>
            <person name="Andreopoulos B."/>
            <person name="Pangilinan J."/>
            <person name="Lipzen A."/>
            <person name="Riley R."/>
            <person name="Ahrendt S."/>
            <person name="Ng V."/>
            <person name="Barry K."/>
            <person name="Daum C."/>
            <person name="Grigoriev I.V."/>
            <person name="Hilden K.S."/>
            <person name="Makela M.R."/>
            <person name="de Vries R.P."/>
        </authorList>
    </citation>
    <scope>NUCLEOTIDE SEQUENCE [LARGE SCALE GENOMIC DNA]</scope>
    <source>
        <strain evidence="2 3">CBS 464.89</strain>
    </source>
</reference>
<name>A0A4Q9PCF1_9APHY</name>
<feature type="region of interest" description="Disordered" evidence="1">
    <location>
        <begin position="68"/>
        <end position="93"/>
    </location>
</feature>
<proteinExistence type="predicted"/>
<evidence type="ECO:0000313" key="2">
    <source>
        <dbReference type="EMBL" id="TBU52268.1"/>
    </source>
</evidence>
<dbReference type="Proteomes" id="UP000292082">
    <property type="component" value="Unassembled WGS sequence"/>
</dbReference>
<sequence length="93" mass="9804">MYSLRGFPHPCLQPSALLPAICAGRTLPCYPLCSFSPRTSHGVTGLLPRFTAADAAMSHAGILSANPRFRSATGGLSRTSRGQEGNARSDCQL</sequence>
<organism evidence="2 3">
    <name type="scientific">Dichomitus squalens</name>
    <dbReference type="NCBI Taxonomy" id="114155"/>
    <lineage>
        <taxon>Eukaryota</taxon>
        <taxon>Fungi</taxon>
        <taxon>Dikarya</taxon>
        <taxon>Basidiomycota</taxon>
        <taxon>Agaricomycotina</taxon>
        <taxon>Agaricomycetes</taxon>
        <taxon>Polyporales</taxon>
        <taxon>Polyporaceae</taxon>
        <taxon>Dichomitus</taxon>
    </lineage>
</organism>
<dbReference type="EMBL" id="ML145259">
    <property type="protein sequence ID" value="TBU52268.1"/>
    <property type="molecule type" value="Genomic_DNA"/>
</dbReference>